<dbReference type="Proteomes" id="UP000499080">
    <property type="component" value="Unassembled WGS sequence"/>
</dbReference>
<dbReference type="EMBL" id="BGPR01003632">
    <property type="protein sequence ID" value="GBM90555.1"/>
    <property type="molecule type" value="Genomic_DNA"/>
</dbReference>
<reference evidence="1 2" key="1">
    <citation type="journal article" date="2019" name="Sci. Rep.">
        <title>Orb-weaving spider Araneus ventricosus genome elucidates the spidroin gene catalogue.</title>
        <authorList>
            <person name="Kono N."/>
            <person name="Nakamura H."/>
            <person name="Ohtoshi R."/>
            <person name="Moran D.A.P."/>
            <person name="Shinohara A."/>
            <person name="Yoshida Y."/>
            <person name="Fujiwara M."/>
            <person name="Mori M."/>
            <person name="Tomita M."/>
            <person name="Arakawa K."/>
        </authorList>
    </citation>
    <scope>NUCLEOTIDE SEQUENCE [LARGE SCALE GENOMIC DNA]</scope>
</reference>
<dbReference type="OrthoDB" id="6752938at2759"/>
<evidence type="ECO:0000313" key="2">
    <source>
        <dbReference type="Proteomes" id="UP000499080"/>
    </source>
</evidence>
<proteinExistence type="predicted"/>
<gene>
    <name evidence="1" type="ORF">AVEN_52960_1</name>
</gene>
<organism evidence="1 2">
    <name type="scientific">Araneus ventricosus</name>
    <name type="common">Orbweaver spider</name>
    <name type="synonym">Epeira ventricosa</name>
    <dbReference type="NCBI Taxonomy" id="182803"/>
    <lineage>
        <taxon>Eukaryota</taxon>
        <taxon>Metazoa</taxon>
        <taxon>Ecdysozoa</taxon>
        <taxon>Arthropoda</taxon>
        <taxon>Chelicerata</taxon>
        <taxon>Arachnida</taxon>
        <taxon>Araneae</taxon>
        <taxon>Araneomorphae</taxon>
        <taxon>Entelegynae</taxon>
        <taxon>Araneoidea</taxon>
        <taxon>Araneidae</taxon>
        <taxon>Araneus</taxon>
    </lineage>
</organism>
<protein>
    <recommendedName>
        <fullName evidence="3">TTF-type domain-containing protein</fullName>
    </recommendedName>
</protein>
<comment type="caution">
    <text evidence="1">The sequence shown here is derived from an EMBL/GenBank/DDBJ whole genome shotgun (WGS) entry which is preliminary data.</text>
</comment>
<dbReference type="AlphaFoldDB" id="A0A4Y2JL52"/>
<keyword evidence="2" id="KW-1185">Reference proteome</keyword>
<sequence length="221" mass="25588">MKKQIIAERFWQPGIEYKFPQSSKDNRSFQVNWLNRFNWLAHSEKEEGAYCKFCVIFAHDLNVQQTFISKLRKKYRTAIEDYLKHQNSKIHQNAVHDCAHFLNCMNKKSTSVINSLNDHRAKEISNIRAILASIIKTNILRSARNCLAGTSQFWNLKEDSKENEENFTTALRFRINAGDEIKTNKHLKDHPGNASYISPETQNSIIEEIATTARANSKRSG</sequence>
<accession>A0A4Y2JL52</accession>
<evidence type="ECO:0000313" key="1">
    <source>
        <dbReference type="EMBL" id="GBM90555.1"/>
    </source>
</evidence>
<name>A0A4Y2JL52_ARAVE</name>
<evidence type="ECO:0008006" key="3">
    <source>
        <dbReference type="Google" id="ProtNLM"/>
    </source>
</evidence>